<protein>
    <recommendedName>
        <fullName evidence="2">HeH/LEM domain-containing protein</fullName>
    </recommendedName>
</protein>
<dbReference type="Gene3D" id="1.10.720.30">
    <property type="entry name" value="SAP domain"/>
    <property type="match status" value="1"/>
</dbReference>
<sequence>MPQDVVFPEVEGLFLRHVANPKDSRKTVVIADHDLFQRLASSVEQIAELSRCELALTISEAAEAAADAGAPTGDSTETAKKPSDGLTYDQLKDALKAKGIEFAANAKKADLAALLDAAPADAGDGTEGAADTGAANA</sequence>
<accession>A0A4S4B4I5</accession>
<reference evidence="3 4" key="1">
    <citation type="submission" date="2019-04" db="EMBL/GenBank/DDBJ databases">
        <title>Azoarcus nasutitermitis sp. nov. isolated from termite nest.</title>
        <authorList>
            <person name="Lin S.-Y."/>
            <person name="Hameed A."/>
            <person name="Hsu Y.-H."/>
            <person name="Young C.-C."/>
        </authorList>
    </citation>
    <scope>NUCLEOTIDE SEQUENCE [LARGE SCALE GENOMIC DNA]</scope>
    <source>
        <strain evidence="3 4">CC-YHH838</strain>
    </source>
</reference>
<evidence type="ECO:0000259" key="2">
    <source>
        <dbReference type="Pfam" id="PF12949"/>
    </source>
</evidence>
<proteinExistence type="predicted"/>
<keyword evidence="4" id="KW-1185">Reference proteome</keyword>
<dbReference type="InterPro" id="IPR036269">
    <property type="entry name" value="Rho_N_sf"/>
</dbReference>
<gene>
    <name evidence="3" type="ORF">E6C76_04000</name>
</gene>
<feature type="region of interest" description="Disordered" evidence="1">
    <location>
        <begin position="65"/>
        <end position="85"/>
    </location>
</feature>
<dbReference type="OrthoDB" id="9154775at2"/>
<dbReference type="Proteomes" id="UP000308430">
    <property type="component" value="Unassembled WGS sequence"/>
</dbReference>
<name>A0A4S4B4I5_9RHOO</name>
<organism evidence="3 4">
    <name type="scientific">Pseudothauera nasutitermitis</name>
    <dbReference type="NCBI Taxonomy" id="2565930"/>
    <lineage>
        <taxon>Bacteria</taxon>
        <taxon>Pseudomonadati</taxon>
        <taxon>Pseudomonadota</taxon>
        <taxon>Betaproteobacteria</taxon>
        <taxon>Rhodocyclales</taxon>
        <taxon>Zoogloeaceae</taxon>
        <taxon>Pseudothauera</taxon>
    </lineage>
</organism>
<evidence type="ECO:0000313" key="4">
    <source>
        <dbReference type="Proteomes" id="UP000308430"/>
    </source>
</evidence>
<dbReference type="EMBL" id="SSOC01000001">
    <property type="protein sequence ID" value="THF67602.1"/>
    <property type="molecule type" value="Genomic_DNA"/>
</dbReference>
<evidence type="ECO:0000313" key="3">
    <source>
        <dbReference type="EMBL" id="THF67602.1"/>
    </source>
</evidence>
<dbReference type="SUPFAM" id="SSF68912">
    <property type="entry name" value="Rho N-terminal domain-like"/>
    <property type="match status" value="1"/>
</dbReference>
<dbReference type="AlphaFoldDB" id="A0A4S4B4I5"/>
<dbReference type="InterPro" id="IPR036361">
    <property type="entry name" value="SAP_dom_sf"/>
</dbReference>
<dbReference type="Pfam" id="PF12949">
    <property type="entry name" value="HeH"/>
    <property type="match status" value="1"/>
</dbReference>
<evidence type="ECO:0000256" key="1">
    <source>
        <dbReference type="SAM" id="MobiDB-lite"/>
    </source>
</evidence>
<feature type="domain" description="HeH/LEM" evidence="2">
    <location>
        <begin position="86"/>
        <end position="116"/>
    </location>
</feature>
<comment type="caution">
    <text evidence="3">The sequence shown here is derived from an EMBL/GenBank/DDBJ whole genome shotgun (WGS) entry which is preliminary data.</text>
</comment>
<dbReference type="InterPro" id="IPR025856">
    <property type="entry name" value="HeH/LEM_domain"/>
</dbReference>
<feature type="compositionally biased region" description="Low complexity" evidence="1">
    <location>
        <begin position="65"/>
        <end position="75"/>
    </location>
</feature>